<dbReference type="Gene3D" id="1.20.58.1690">
    <property type="match status" value="1"/>
</dbReference>
<feature type="domain" description="YARHG" evidence="1">
    <location>
        <begin position="36"/>
        <end position="117"/>
    </location>
</feature>
<evidence type="ECO:0000313" key="2">
    <source>
        <dbReference type="EMBL" id="MUL28496.1"/>
    </source>
</evidence>
<evidence type="ECO:0000259" key="1">
    <source>
        <dbReference type="SMART" id="SM01324"/>
    </source>
</evidence>
<dbReference type="Proteomes" id="UP000482295">
    <property type="component" value="Unassembled WGS sequence"/>
</dbReference>
<keyword evidence="3" id="KW-1185">Reference proteome</keyword>
<sequence>MVSFCLLSLSAMAQIPSIPRRTTTYRNYQPGVVWGTQYDYLSLRYVTYDDIAYLDRGQIRVLKNSIYARHGRRFQDARLRRYFLSQSWYRPTKNEVSPRELNKFEKANIAYLLKYEQ</sequence>
<dbReference type="InterPro" id="IPR038434">
    <property type="entry name" value="YARHG_sf"/>
</dbReference>
<dbReference type="SMART" id="SM01324">
    <property type="entry name" value="YARHG"/>
    <property type="match status" value="1"/>
</dbReference>
<name>A0A7C9LEL0_9BACT</name>
<organism evidence="2 3">
    <name type="scientific">Prevotella vespertina</name>
    <dbReference type="NCBI Taxonomy" id="2608404"/>
    <lineage>
        <taxon>Bacteria</taxon>
        <taxon>Pseudomonadati</taxon>
        <taxon>Bacteroidota</taxon>
        <taxon>Bacteroidia</taxon>
        <taxon>Bacteroidales</taxon>
        <taxon>Prevotellaceae</taxon>
        <taxon>Prevotella</taxon>
    </lineage>
</organism>
<dbReference type="EMBL" id="VVIQ01000010">
    <property type="protein sequence ID" value="MUL28496.1"/>
    <property type="molecule type" value="Genomic_DNA"/>
</dbReference>
<reference evidence="2 3" key="1">
    <citation type="submission" date="2019-09" db="EMBL/GenBank/DDBJ databases">
        <title>Prevotella A2879 sp. nov., isolated from an abscess of a patient.</title>
        <authorList>
            <person name="Buhl M."/>
            <person name="Oberhettinger P."/>
        </authorList>
    </citation>
    <scope>NUCLEOTIDE SEQUENCE [LARGE SCALE GENOMIC DNA]</scope>
    <source>
        <strain evidence="2 3">A2879</strain>
    </source>
</reference>
<evidence type="ECO:0000313" key="3">
    <source>
        <dbReference type="Proteomes" id="UP000482295"/>
    </source>
</evidence>
<comment type="caution">
    <text evidence="2">The sequence shown here is derived from an EMBL/GenBank/DDBJ whole genome shotgun (WGS) entry which is preliminary data.</text>
</comment>
<dbReference type="AlphaFoldDB" id="A0A7C9LEL0"/>
<dbReference type="InterPro" id="IPR025582">
    <property type="entry name" value="YARHG_dom"/>
</dbReference>
<gene>
    <name evidence="2" type="ORF">F0475_09330</name>
</gene>
<accession>A0A7C9LEL0</accession>
<protein>
    <submittedName>
        <fullName evidence="2">YARHG domain-containing protein</fullName>
    </submittedName>
</protein>
<proteinExistence type="predicted"/>
<dbReference type="Pfam" id="PF13308">
    <property type="entry name" value="YARHG"/>
    <property type="match status" value="1"/>
</dbReference>